<dbReference type="SMART" id="SM00342">
    <property type="entry name" value="HTH_ARAC"/>
    <property type="match status" value="1"/>
</dbReference>
<evidence type="ECO:0000256" key="2">
    <source>
        <dbReference type="ARBA" id="ARBA00023125"/>
    </source>
</evidence>
<dbReference type="InterPro" id="IPR032687">
    <property type="entry name" value="AraC-type_N"/>
</dbReference>
<protein>
    <submittedName>
        <fullName evidence="5">AraC family transcriptional regulator</fullName>
    </submittedName>
</protein>
<dbReference type="AlphaFoldDB" id="A0A1S8D055"/>
<dbReference type="SUPFAM" id="SSF46689">
    <property type="entry name" value="Homeodomain-like"/>
    <property type="match status" value="1"/>
</dbReference>
<dbReference type="GO" id="GO:0000976">
    <property type="term" value="F:transcription cis-regulatory region binding"/>
    <property type="evidence" value="ECO:0007669"/>
    <property type="project" value="TreeGrafter"/>
</dbReference>
<dbReference type="OrthoDB" id="5582699at2"/>
<dbReference type="GO" id="GO:0003700">
    <property type="term" value="F:DNA-binding transcription factor activity"/>
    <property type="evidence" value="ECO:0007669"/>
    <property type="project" value="InterPro"/>
</dbReference>
<dbReference type="STRING" id="1907941.BKE30_00030"/>
<feature type="domain" description="HTH araC/xylS-type" evidence="4">
    <location>
        <begin position="237"/>
        <end position="338"/>
    </location>
</feature>
<dbReference type="InterPro" id="IPR009057">
    <property type="entry name" value="Homeodomain-like_sf"/>
</dbReference>
<dbReference type="Pfam" id="PF12833">
    <property type="entry name" value="HTH_18"/>
    <property type="match status" value="1"/>
</dbReference>
<proteinExistence type="predicted"/>
<accession>A0A1S8D055</accession>
<evidence type="ECO:0000313" key="6">
    <source>
        <dbReference type="Proteomes" id="UP000192132"/>
    </source>
</evidence>
<name>A0A1S8D055_9GAMM</name>
<dbReference type="InterPro" id="IPR018060">
    <property type="entry name" value="HTH_AraC"/>
</dbReference>
<evidence type="ECO:0000313" key="5">
    <source>
        <dbReference type="EMBL" id="ONG42239.1"/>
    </source>
</evidence>
<sequence length="341" mass="38462">MTLPLARPDNGIPGVYGLLLLEVVSRFGISEHTLFSPFNLTSEQLAEPSFRIALPLANNLFKHAIELTGENSLGYHIGTQMRISIHGFIGYAIMSASNVTEALMLASRFIHIRVPFIHLHVSTMQPKARLQLTCDELNLEPLRQEVLIALTVGILTMGKALTGKDIYAEIECDFPEPKDFEKYQKLISADIKFNQPHLVAYFDKSYLSLPLINADPIASQIAINQCEAELSALGERKRIAMKVRDLLTQCNDRYPTIETIADMLHMSDRTLKRQLAAEGTSYSNVVDEVRYRHAVSLLSRSDYSLEQISDELGYSDVGNFTRAFKRWTGRTPGNWRKDPYL</sequence>
<evidence type="ECO:0000256" key="1">
    <source>
        <dbReference type="ARBA" id="ARBA00023015"/>
    </source>
</evidence>
<comment type="caution">
    <text evidence="5">The sequence shown here is derived from an EMBL/GenBank/DDBJ whole genome shotgun (WGS) entry which is preliminary data.</text>
</comment>
<keyword evidence="1" id="KW-0805">Transcription regulation</keyword>
<keyword evidence="6" id="KW-1185">Reference proteome</keyword>
<evidence type="ECO:0000259" key="4">
    <source>
        <dbReference type="PROSITE" id="PS01124"/>
    </source>
</evidence>
<keyword evidence="2" id="KW-0238">DNA-binding</keyword>
<dbReference type="Proteomes" id="UP000192132">
    <property type="component" value="Unassembled WGS sequence"/>
</dbReference>
<dbReference type="GO" id="GO:0005829">
    <property type="term" value="C:cytosol"/>
    <property type="evidence" value="ECO:0007669"/>
    <property type="project" value="TreeGrafter"/>
</dbReference>
<dbReference type="EMBL" id="MLCN01000001">
    <property type="protein sequence ID" value="ONG42239.1"/>
    <property type="molecule type" value="Genomic_DNA"/>
</dbReference>
<keyword evidence="3" id="KW-0804">Transcription</keyword>
<dbReference type="PANTHER" id="PTHR47894">
    <property type="entry name" value="HTH-TYPE TRANSCRIPTIONAL REGULATOR GADX"/>
    <property type="match status" value="1"/>
</dbReference>
<organism evidence="5 6">
    <name type="scientific">Alkanindiges hydrocarboniclasticus</name>
    <dbReference type="NCBI Taxonomy" id="1907941"/>
    <lineage>
        <taxon>Bacteria</taxon>
        <taxon>Pseudomonadati</taxon>
        <taxon>Pseudomonadota</taxon>
        <taxon>Gammaproteobacteria</taxon>
        <taxon>Moraxellales</taxon>
        <taxon>Moraxellaceae</taxon>
        <taxon>Alkanindiges</taxon>
    </lineage>
</organism>
<reference evidence="5 6" key="1">
    <citation type="submission" date="2016-10" db="EMBL/GenBank/DDBJ databases">
        <title>Draft Genome sequence of Alkanindiges sp. strain H1.</title>
        <authorList>
            <person name="Subhash Y."/>
            <person name="Lee S."/>
        </authorList>
    </citation>
    <scope>NUCLEOTIDE SEQUENCE [LARGE SCALE GENOMIC DNA]</scope>
    <source>
        <strain evidence="5 6">H1</strain>
    </source>
</reference>
<dbReference type="PROSITE" id="PS01124">
    <property type="entry name" value="HTH_ARAC_FAMILY_2"/>
    <property type="match status" value="1"/>
</dbReference>
<dbReference type="PANTHER" id="PTHR47894:SF1">
    <property type="entry name" value="HTH-TYPE TRANSCRIPTIONAL REGULATOR VQSM"/>
    <property type="match status" value="1"/>
</dbReference>
<gene>
    <name evidence="5" type="ORF">BKE30_00030</name>
</gene>
<dbReference type="Gene3D" id="1.10.10.60">
    <property type="entry name" value="Homeodomain-like"/>
    <property type="match status" value="1"/>
</dbReference>
<evidence type="ECO:0000256" key="3">
    <source>
        <dbReference type="ARBA" id="ARBA00023163"/>
    </source>
</evidence>
<dbReference type="Pfam" id="PF12625">
    <property type="entry name" value="Arabinose_bd"/>
    <property type="match status" value="1"/>
</dbReference>
<dbReference type="RefSeq" id="WP_076876628.1">
    <property type="nucleotide sequence ID" value="NZ_MLCN01000001.1"/>
</dbReference>